<sequence>MRPARSGKAGPLTLEQEDWMKTRDRILECALTLFNQQGEPNVSTLEIANEMGISPGNLYYHFHGKEPLILSLFERFQAELAPLLDPPSDARLEAEDYWMFLHLIVERLSHYRFLFQDLSNLAGRLPKLARGIRNLLNSIKKTLASLLARLKSRGQLVSETQALGQLVEQITMNLLFSLDYQRILGREGDVRVVVYQIMMLVTPHLLPTSRQAAEQLAMEYLGR</sequence>
<proteinExistence type="predicted"/>
<feature type="domain" description="HTH tetR-type" evidence="3">
    <location>
        <begin position="20"/>
        <end position="80"/>
    </location>
</feature>
<reference evidence="4 6" key="1">
    <citation type="submission" date="2015-09" db="EMBL/GenBank/DDBJ databases">
        <title>Genome announcement of multiple Pseudomonas syringae strains.</title>
        <authorList>
            <person name="Thakur S."/>
            <person name="Wang P.W."/>
            <person name="Gong Y."/>
            <person name="Weir B.S."/>
            <person name="Guttman D.S."/>
        </authorList>
    </citation>
    <scope>NUCLEOTIDE SEQUENCE [LARGE SCALE GENOMIC DNA]</scope>
    <source>
        <strain evidence="4 6">ICMP7840</strain>
    </source>
</reference>
<dbReference type="PRINTS" id="PR00455">
    <property type="entry name" value="HTHTETR"/>
</dbReference>
<dbReference type="Proteomes" id="UP000050469">
    <property type="component" value="Unassembled WGS sequence"/>
</dbReference>
<dbReference type="PANTHER" id="PTHR30055">
    <property type="entry name" value="HTH-TYPE TRANSCRIPTIONAL REGULATOR RUTR"/>
    <property type="match status" value="1"/>
</dbReference>
<dbReference type="InterPro" id="IPR025722">
    <property type="entry name" value="TetR"/>
</dbReference>
<dbReference type="InterPro" id="IPR001647">
    <property type="entry name" value="HTH_TetR"/>
</dbReference>
<evidence type="ECO:0000313" key="5">
    <source>
        <dbReference type="EMBL" id="RMS45709.1"/>
    </source>
</evidence>
<evidence type="ECO:0000256" key="1">
    <source>
        <dbReference type="ARBA" id="ARBA00023125"/>
    </source>
</evidence>
<feature type="DNA-binding region" description="H-T-H motif" evidence="2">
    <location>
        <begin position="43"/>
        <end position="62"/>
    </location>
</feature>
<dbReference type="Pfam" id="PF13972">
    <property type="entry name" value="TetR"/>
    <property type="match status" value="1"/>
</dbReference>
<keyword evidence="1 2" id="KW-0238">DNA-binding</keyword>
<evidence type="ECO:0000313" key="7">
    <source>
        <dbReference type="Proteomes" id="UP000270873"/>
    </source>
</evidence>
<accession>A0A0P9SEB2</accession>
<dbReference type="InterPro" id="IPR050109">
    <property type="entry name" value="HTH-type_TetR-like_transc_reg"/>
</dbReference>
<evidence type="ECO:0000259" key="3">
    <source>
        <dbReference type="PROSITE" id="PS50977"/>
    </source>
</evidence>
<dbReference type="Proteomes" id="UP000270873">
    <property type="component" value="Unassembled WGS sequence"/>
</dbReference>
<organism evidence="4 6">
    <name type="scientific">Pseudomonas amygdali pv. photiniae</name>
    <dbReference type="NCBI Taxonomy" id="251724"/>
    <lineage>
        <taxon>Bacteria</taxon>
        <taxon>Pseudomonadati</taxon>
        <taxon>Pseudomonadota</taxon>
        <taxon>Gammaproteobacteria</taxon>
        <taxon>Pseudomonadales</taxon>
        <taxon>Pseudomonadaceae</taxon>
        <taxon>Pseudomonas</taxon>
        <taxon>Pseudomonas amygdali</taxon>
    </lineage>
</organism>
<dbReference type="AlphaFoldDB" id="A0A0P9SEB2"/>
<dbReference type="PATRIC" id="fig|251724.3.peg.5813"/>
<comment type="caution">
    <text evidence="4">The sequence shown here is derived from an EMBL/GenBank/DDBJ whole genome shotgun (WGS) entry which is preliminary data.</text>
</comment>
<name>A0A0P9SEB2_PSEA0</name>
<dbReference type="PROSITE" id="PS50977">
    <property type="entry name" value="HTH_TETR_2"/>
    <property type="match status" value="1"/>
</dbReference>
<dbReference type="Gene3D" id="1.10.357.10">
    <property type="entry name" value="Tetracycline Repressor, domain 2"/>
    <property type="match status" value="1"/>
</dbReference>
<dbReference type="EMBL" id="RBSP01000589">
    <property type="protein sequence ID" value="RMS45709.1"/>
    <property type="molecule type" value="Genomic_DNA"/>
</dbReference>
<evidence type="ECO:0000313" key="4">
    <source>
        <dbReference type="EMBL" id="KPX58956.1"/>
    </source>
</evidence>
<dbReference type="SUPFAM" id="SSF46689">
    <property type="entry name" value="Homeodomain-like"/>
    <property type="match status" value="1"/>
</dbReference>
<reference evidence="5 7" key="2">
    <citation type="submission" date="2018-08" db="EMBL/GenBank/DDBJ databases">
        <title>Recombination of ecologically and evolutionarily significant loci maintains genetic cohesion in the Pseudomonas syringae species complex.</title>
        <authorList>
            <person name="Dillon M."/>
            <person name="Thakur S."/>
            <person name="Almeida R.N.D."/>
            <person name="Weir B.S."/>
            <person name="Guttman D.S."/>
        </authorList>
    </citation>
    <scope>NUCLEOTIDE SEQUENCE [LARGE SCALE GENOMIC DNA]</scope>
    <source>
        <strain evidence="5 7">ICMP 7847</strain>
    </source>
</reference>
<dbReference type="PANTHER" id="PTHR30055:SF223">
    <property type="entry name" value="HTH-TYPE TRANSCRIPTIONAL REGULATOR UIDR"/>
    <property type="match status" value="1"/>
</dbReference>
<dbReference type="Pfam" id="PF00440">
    <property type="entry name" value="TetR_N"/>
    <property type="match status" value="1"/>
</dbReference>
<dbReference type="InterPro" id="IPR009057">
    <property type="entry name" value="Homeodomain-like_sf"/>
</dbReference>
<evidence type="ECO:0000313" key="6">
    <source>
        <dbReference type="Proteomes" id="UP000050469"/>
    </source>
</evidence>
<gene>
    <name evidence="4" type="ORF">ALO53_05451</name>
    <name evidence="5" type="ORF">ALP66_00099</name>
</gene>
<protein>
    <submittedName>
        <fullName evidence="4">Transcriptional regulator PhaD</fullName>
    </submittedName>
</protein>
<dbReference type="GO" id="GO:0000976">
    <property type="term" value="F:transcription cis-regulatory region binding"/>
    <property type="evidence" value="ECO:0007669"/>
    <property type="project" value="TreeGrafter"/>
</dbReference>
<evidence type="ECO:0000256" key="2">
    <source>
        <dbReference type="PROSITE-ProRule" id="PRU00335"/>
    </source>
</evidence>
<dbReference type="EMBL" id="LJQO01000517">
    <property type="protein sequence ID" value="KPX58956.1"/>
    <property type="molecule type" value="Genomic_DNA"/>
</dbReference>
<dbReference type="GO" id="GO:0003700">
    <property type="term" value="F:DNA-binding transcription factor activity"/>
    <property type="evidence" value="ECO:0007669"/>
    <property type="project" value="TreeGrafter"/>
</dbReference>